<feature type="region of interest" description="Disordered" evidence="1">
    <location>
        <begin position="47"/>
        <end position="103"/>
    </location>
</feature>
<gene>
    <name evidence="4" type="ORF">MNOR_LOCUS30505</name>
</gene>
<comment type="caution">
    <text evidence="4">The sequence shown here is derived from an EMBL/GenBank/DDBJ whole genome shotgun (WGS) entry which is preliminary data.</text>
</comment>
<dbReference type="SMART" id="SM00217">
    <property type="entry name" value="WAP"/>
    <property type="match status" value="1"/>
</dbReference>
<feature type="non-terminal residue" evidence="4">
    <location>
        <position position="1"/>
    </location>
</feature>
<name>A0AAV2S294_MEGNR</name>
<sequence length="277" mass="29365">SMEQQYSPSMMNIRIVLCLMLLGMAMARKGSTPTDCRKTDCSGLVGGVQSGSIATKDNGGSVSLNRNNEKRKNRKDRKNKEKNNNVKDSSSPGIHAESSTGNRESRILNLGSLFGNRPTSIFGGRPTTSSVFGGRPTINRPVSTFGNSHNHGSSFGGSLSIGFGPGLSIGFGQSHVGSSSFGNSFGSSGDCRYWCRTPQGQAYCCENSHQASSGGFGFVKPGQCPPVRPSCPPTGRSFRPPSQCSSDGRCPGSEKCCFDTCLQHHTCKPPQGGFFGR</sequence>
<accession>A0AAV2S294</accession>
<reference evidence="4 5" key="1">
    <citation type="submission" date="2024-05" db="EMBL/GenBank/DDBJ databases">
        <authorList>
            <person name="Wallberg A."/>
        </authorList>
    </citation>
    <scope>NUCLEOTIDE SEQUENCE [LARGE SCALE GENOMIC DNA]</scope>
</reference>
<feature type="domain" description="WAP" evidence="3">
    <location>
        <begin position="217"/>
        <end position="271"/>
    </location>
</feature>
<evidence type="ECO:0000259" key="3">
    <source>
        <dbReference type="PROSITE" id="PS51390"/>
    </source>
</evidence>
<organism evidence="4 5">
    <name type="scientific">Meganyctiphanes norvegica</name>
    <name type="common">Northern krill</name>
    <name type="synonym">Thysanopoda norvegica</name>
    <dbReference type="NCBI Taxonomy" id="48144"/>
    <lineage>
        <taxon>Eukaryota</taxon>
        <taxon>Metazoa</taxon>
        <taxon>Ecdysozoa</taxon>
        <taxon>Arthropoda</taxon>
        <taxon>Crustacea</taxon>
        <taxon>Multicrustacea</taxon>
        <taxon>Malacostraca</taxon>
        <taxon>Eumalacostraca</taxon>
        <taxon>Eucarida</taxon>
        <taxon>Euphausiacea</taxon>
        <taxon>Euphausiidae</taxon>
        <taxon>Meganyctiphanes</taxon>
    </lineage>
</organism>
<evidence type="ECO:0000313" key="4">
    <source>
        <dbReference type="EMBL" id="CAL4149818.1"/>
    </source>
</evidence>
<keyword evidence="5" id="KW-1185">Reference proteome</keyword>
<dbReference type="Proteomes" id="UP001497623">
    <property type="component" value="Unassembled WGS sequence"/>
</dbReference>
<dbReference type="SUPFAM" id="SSF57256">
    <property type="entry name" value="Elafin-like"/>
    <property type="match status" value="1"/>
</dbReference>
<dbReference type="AlphaFoldDB" id="A0AAV2S294"/>
<dbReference type="InterPro" id="IPR036645">
    <property type="entry name" value="Elafin-like_sf"/>
</dbReference>
<feature type="compositionally biased region" description="Polar residues" evidence="1">
    <location>
        <begin position="50"/>
        <end position="64"/>
    </location>
</feature>
<feature type="chain" id="PRO_5043886928" description="WAP domain-containing protein" evidence="2">
    <location>
        <begin position="28"/>
        <end position="277"/>
    </location>
</feature>
<feature type="signal peptide" evidence="2">
    <location>
        <begin position="1"/>
        <end position="27"/>
    </location>
</feature>
<dbReference type="InterPro" id="IPR008197">
    <property type="entry name" value="WAP_dom"/>
</dbReference>
<evidence type="ECO:0000313" key="5">
    <source>
        <dbReference type="Proteomes" id="UP001497623"/>
    </source>
</evidence>
<dbReference type="GO" id="GO:0005576">
    <property type="term" value="C:extracellular region"/>
    <property type="evidence" value="ECO:0007669"/>
    <property type="project" value="InterPro"/>
</dbReference>
<evidence type="ECO:0000256" key="2">
    <source>
        <dbReference type="SAM" id="SignalP"/>
    </source>
</evidence>
<dbReference type="CDD" id="cd00199">
    <property type="entry name" value="WAP"/>
    <property type="match status" value="1"/>
</dbReference>
<evidence type="ECO:0000256" key="1">
    <source>
        <dbReference type="SAM" id="MobiDB-lite"/>
    </source>
</evidence>
<dbReference type="EMBL" id="CAXKWB010037408">
    <property type="protein sequence ID" value="CAL4149818.1"/>
    <property type="molecule type" value="Genomic_DNA"/>
</dbReference>
<keyword evidence="2" id="KW-0732">Signal</keyword>
<dbReference type="Pfam" id="PF00095">
    <property type="entry name" value="WAP"/>
    <property type="match status" value="1"/>
</dbReference>
<protein>
    <recommendedName>
        <fullName evidence="3">WAP domain-containing protein</fullName>
    </recommendedName>
</protein>
<dbReference type="PROSITE" id="PS51390">
    <property type="entry name" value="WAP"/>
    <property type="match status" value="1"/>
</dbReference>
<dbReference type="Gene3D" id="4.10.75.10">
    <property type="entry name" value="Elafin-like"/>
    <property type="match status" value="1"/>
</dbReference>
<dbReference type="GO" id="GO:0030414">
    <property type="term" value="F:peptidase inhibitor activity"/>
    <property type="evidence" value="ECO:0007669"/>
    <property type="project" value="InterPro"/>
</dbReference>
<feature type="compositionally biased region" description="Polar residues" evidence="1">
    <location>
        <begin position="89"/>
        <end position="102"/>
    </location>
</feature>
<proteinExistence type="predicted"/>